<feature type="region of interest" description="Disordered" evidence="1">
    <location>
        <begin position="49"/>
        <end position="94"/>
    </location>
</feature>
<keyword evidence="4" id="KW-0540">Nuclease</keyword>
<evidence type="ECO:0000313" key="5">
    <source>
        <dbReference type="Proteomes" id="UP001556631"/>
    </source>
</evidence>
<keyword evidence="5" id="KW-1185">Reference proteome</keyword>
<keyword evidence="2" id="KW-0812">Transmembrane</keyword>
<keyword evidence="2" id="KW-1133">Transmembrane helix</keyword>
<name>A0ABV3T0S7_9ACTN</name>
<evidence type="ECO:0000313" key="4">
    <source>
        <dbReference type="EMBL" id="MEX0428284.1"/>
    </source>
</evidence>
<organism evidence="4 5">
    <name type="scientific">Nocardioides eburneus</name>
    <dbReference type="NCBI Taxonomy" id="3231482"/>
    <lineage>
        <taxon>Bacteria</taxon>
        <taxon>Bacillati</taxon>
        <taxon>Actinomycetota</taxon>
        <taxon>Actinomycetes</taxon>
        <taxon>Propionibacteriales</taxon>
        <taxon>Nocardioidaceae</taxon>
        <taxon>Nocardioides</taxon>
    </lineage>
</organism>
<gene>
    <name evidence="4" type="ORF">AB3X52_11700</name>
</gene>
<comment type="caution">
    <text evidence="4">The sequence shown here is derived from an EMBL/GenBank/DDBJ whole genome shotgun (WGS) entry which is preliminary data.</text>
</comment>
<reference evidence="4 5" key="1">
    <citation type="submission" date="2024-07" db="EMBL/GenBank/DDBJ databases">
        <authorList>
            <person name="Lee S."/>
            <person name="Kang M."/>
        </authorList>
    </citation>
    <scope>NUCLEOTIDE SEQUENCE [LARGE SCALE GENOMIC DNA]</scope>
    <source>
        <strain evidence="4 5">DS6</strain>
    </source>
</reference>
<dbReference type="Proteomes" id="UP001556631">
    <property type="component" value="Unassembled WGS sequence"/>
</dbReference>
<dbReference type="InterPro" id="IPR036691">
    <property type="entry name" value="Endo/exonu/phosph_ase_sf"/>
</dbReference>
<dbReference type="RefSeq" id="WP_367994252.1">
    <property type="nucleotide sequence ID" value="NZ_JBFPJR010000018.1"/>
</dbReference>
<dbReference type="PANTHER" id="PTHR14859:SF15">
    <property type="entry name" value="ENDONUCLEASE_EXONUCLEASE_PHOSPHATASE DOMAIN-CONTAINING PROTEIN"/>
    <property type="match status" value="1"/>
</dbReference>
<evidence type="ECO:0000256" key="1">
    <source>
        <dbReference type="SAM" id="MobiDB-lite"/>
    </source>
</evidence>
<keyword evidence="4" id="KW-0255">Endonuclease</keyword>
<keyword evidence="4" id="KW-0378">Hydrolase</keyword>
<feature type="domain" description="Endonuclease/exonuclease/phosphatase" evidence="3">
    <location>
        <begin position="109"/>
        <end position="328"/>
    </location>
</feature>
<evidence type="ECO:0000259" key="3">
    <source>
        <dbReference type="Pfam" id="PF03372"/>
    </source>
</evidence>
<dbReference type="Pfam" id="PF03372">
    <property type="entry name" value="Exo_endo_phos"/>
    <property type="match status" value="1"/>
</dbReference>
<keyword evidence="2" id="KW-0472">Membrane</keyword>
<feature type="transmembrane region" description="Helical" evidence="2">
    <location>
        <begin position="21"/>
        <end position="43"/>
    </location>
</feature>
<feature type="compositionally biased region" description="Pro residues" evidence="1">
    <location>
        <begin position="49"/>
        <end position="66"/>
    </location>
</feature>
<protein>
    <submittedName>
        <fullName evidence="4">Endonuclease/exonuclease/phosphatase family protein</fullName>
    </submittedName>
</protein>
<accession>A0ABV3T0S7</accession>
<dbReference type="SUPFAM" id="SSF56219">
    <property type="entry name" value="DNase I-like"/>
    <property type="match status" value="1"/>
</dbReference>
<dbReference type="GO" id="GO:0004519">
    <property type="term" value="F:endonuclease activity"/>
    <property type="evidence" value="ECO:0007669"/>
    <property type="project" value="UniProtKB-KW"/>
</dbReference>
<dbReference type="Gene3D" id="3.60.10.10">
    <property type="entry name" value="Endonuclease/exonuclease/phosphatase"/>
    <property type="match status" value="1"/>
</dbReference>
<dbReference type="PANTHER" id="PTHR14859">
    <property type="entry name" value="CALCOFLUOR WHITE HYPERSENSITIVE PROTEIN PRECURSOR"/>
    <property type="match status" value="1"/>
</dbReference>
<feature type="compositionally biased region" description="Low complexity" evidence="1">
    <location>
        <begin position="67"/>
        <end position="94"/>
    </location>
</feature>
<evidence type="ECO:0000256" key="2">
    <source>
        <dbReference type="SAM" id="Phobius"/>
    </source>
</evidence>
<dbReference type="InterPro" id="IPR051916">
    <property type="entry name" value="GPI-anchor_lipid_remodeler"/>
</dbReference>
<sequence>MSPGDRRGWRDRLRGVRWRDLAPALVLGGVLVLIGAIVLFGAVGHGPRTTPPTTAPTGPGPTPHVSPAPSGESGSPSPSRPGGSGRPTLNPSSLPTLPGCLAPISLSVMTFNIHGGVRVASPRVLDLDRIVAEIKAARPDVVLLQEIDRHRRRSDDLDVPAVLGKRLGMASTFGLNVRHGAVGEYGTAVLSRYPITATRNTPLPRPAGTQQRGLLLARISVAGQQVDIYDTHLENTSPAARRVQIARIRDLIADADHPVILGGDFNATPTTEVLRVARGFLRDSWAEVGSGSGATHGGRHHLRIDYLLHNSWLTPLQAQVRPSAVSDHRALLVGYALWSKEGCGS</sequence>
<dbReference type="EMBL" id="JBFPJR010000018">
    <property type="protein sequence ID" value="MEX0428284.1"/>
    <property type="molecule type" value="Genomic_DNA"/>
</dbReference>
<dbReference type="InterPro" id="IPR005135">
    <property type="entry name" value="Endo/exonuclease/phosphatase"/>
</dbReference>
<proteinExistence type="predicted"/>